<evidence type="ECO:0000313" key="6">
    <source>
        <dbReference type="EMBL" id="ACR13329.1"/>
    </source>
</evidence>
<dbReference type="SUPFAM" id="SSF88697">
    <property type="entry name" value="PUA domain-like"/>
    <property type="match status" value="1"/>
</dbReference>
<feature type="transmembrane region" description="Helical" evidence="3">
    <location>
        <begin position="636"/>
        <end position="655"/>
    </location>
</feature>
<dbReference type="PANTHER" id="PTHR22674">
    <property type="entry name" value="NTPASE, KAP FAMILY P-LOOP DOMAIN-CONTAINING 1"/>
    <property type="match status" value="1"/>
</dbReference>
<dbReference type="Proteomes" id="UP000009080">
    <property type="component" value="Chromosome"/>
</dbReference>
<keyword evidence="3" id="KW-1133">Transmembrane helix</keyword>
<dbReference type="InterPro" id="IPR002740">
    <property type="entry name" value="EVE_domain"/>
</dbReference>
<keyword evidence="1" id="KW-0175">Coiled coil</keyword>
<feature type="region of interest" description="Disordered" evidence="2">
    <location>
        <begin position="887"/>
        <end position="916"/>
    </location>
</feature>
<dbReference type="OrthoDB" id="88903at2"/>
<proteinExistence type="predicted"/>
<dbReference type="KEGG" id="ttu:TERTU_0796"/>
<dbReference type="Pfam" id="PF07693">
    <property type="entry name" value="KAP_NTPase"/>
    <property type="match status" value="2"/>
</dbReference>
<reference evidence="6 7" key="1">
    <citation type="journal article" date="2009" name="PLoS ONE">
        <title>The complete genome of Teredinibacter turnerae T7901: an intracellular endosymbiont of marine wood-boring bivalves (shipworms).</title>
        <authorList>
            <person name="Yang J.C."/>
            <person name="Madupu R."/>
            <person name="Durkin A.S."/>
            <person name="Ekborg N.A."/>
            <person name="Pedamallu C.S."/>
            <person name="Hostetler J.B."/>
            <person name="Radune D."/>
            <person name="Toms B.S."/>
            <person name="Henrissat B."/>
            <person name="Coutinho P.M."/>
            <person name="Schwarz S."/>
            <person name="Field L."/>
            <person name="Trindade-Silva A.E."/>
            <person name="Soares C.A.G."/>
            <person name="Elshahawi S."/>
            <person name="Hanora A."/>
            <person name="Schmidt E.W."/>
            <person name="Haygood M.G."/>
            <person name="Posfai J."/>
            <person name="Benner J."/>
            <person name="Madinger C."/>
            <person name="Nove J."/>
            <person name="Anton B."/>
            <person name="Chaudhary K."/>
            <person name="Foster J."/>
            <person name="Holman A."/>
            <person name="Kumar S."/>
            <person name="Lessard P.A."/>
            <person name="Luyten Y.A."/>
            <person name="Slatko B."/>
            <person name="Wood N."/>
            <person name="Wu B."/>
            <person name="Teplitski M."/>
            <person name="Mougous J.D."/>
            <person name="Ward N."/>
            <person name="Eisen J.A."/>
            <person name="Badger J.H."/>
            <person name="Distel D.L."/>
        </authorList>
    </citation>
    <scope>NUCLEOTIDE SEQUENCE [LARGE SCALE GENOMIC DNA]</scope>
    <source>
        <strain evidence="7">ATCC 39867 / T7901</strain>
    </source>
</reference>
<evidence type="ECO:0000313" key="7">
    <source>
        <dbReference type="Proteomes" id="UP000009080"/>
    </source>
</evidence>
<dbReference type="HOGENOM" id="CLU_285434_0_0_6"/>
<feature type="domain" description="EVE" evidence="4">
    <location>
        <begin position="15"/>
        <end position="129"/>
    </location>
</feature>
<organism evidence="6 7">
    <name type="scientific">Teredinibacter turnerae (strain ATCC 39867 / T7901)</name>
    <dbReference type="NCBI Taxonomy" id="377629"/>
    <lineage>
        <taxon>Bacteria</taxon>
        <taxon>Pseudomonadati</taxon>
        <taxon>Pseudomonadota</taxon>
        <taxon>Gammaproteobacteria</taxon>
        <taxon>Cellvibrionales</taxon>
        <taxon>Cellvibrionaceae</taxon>
        <taxon>Teredinibacter</taxon>
    </lineage>
</organism>
<dbReference type="STRING" id="377629.TERTU_0796"/>
<keyword evidence="3" id="KW-0472">Membrane</keyword>
<dbReference type="EMBL" id="CP001614">
    <property type="protein sequence ID" value="ACR13329.1"/>
    <property type="molecule type" value="Genomic_DNA"/>
</dbReference>
<feature type="transmembrane region" description="Helical" evidence="3">
    <location>
        <begin position="612"/>
        <end position="630"/>
    </location>
</feature>
<evidence type="ECO:0000256" key="2">
    <source>
        <dbReference type="SAM" id="MobiDB-lite"/>
    </source>
</evidence>
<name>C5BPI1_TERTT</name>
<protein>
    <submittedName>
        <fullName evidence="6">KAP family P-loop domain protein</fullName>
    </submittedName>
</protein>
<dbReference type="AlphaFoldDB" id="C5BPI1"/>
<gene>
    <name evidence="6" type="ordered locus">TERTU_0796</name>
</gene>
<dbReference type="Gene3D" id="3.10.590.10">
    <property type="entry name" value="ph1033 like domains"/>
    <property type="match status" value="1"/>
</dbReference>
<dbReference type="eggNOG" id="COG4928">
    <property type="taxonomic scope" value="Bacteria"/>
</dbReference>
<dbReference type="PANTHER" id="PTHR22674:SF6">
    <property type="entry name" value="NTPASE KAP FAMILY P-LOOP DOMAIN-CONTAINING PROTEIN 1"/>
    <property type="match status" value="1"/>
</dbReference>
<dbReference type="InterPro" id="IPR011646">
    <property type="entry name" value="KAP_P-loop"/>
</dbReference>
<evidence type="ECO:0000256" key="1">
    <source>
        <dbReference type="SAM" id="Coils"/>
    </source>
</evidence>
<dbReference type="RefSeq" id="WP_015819442.1">
    <property type="nucleotide sequence ID" value="NC_012997.1"/>
</dbReference>
<evidence type="ECO:0000259" key="5">
    <source>
        <dbReference type="Pfam" id="PF07693"/>
    </source>
</evidence>
<keyword evidence="7" id="KW-1185">Reference proteome</keyword>
<feature type="coiled-coil region" evidence="1">
    <location>
        <begin position="681"/>
        <end position="715"/>
    </location>
</feature>
<sequence length="1085" mass="121949">MADTPSATPLEPVHYWIFQATPGRYDLHSELHEGAEVNWTVTRFISQYKTGDIVYVWQAGDGAGIYGYGRITGETFVDDAGNSRVPVRYEQVFTQPLRREQLLANTGFRGLTILRNATGTNFRVTLDEVCLLNDLVSPLCNKPVPSPLQSGPGNGELQTVVSARYLLDYRYDEASKKVVSMALGAVRRSENTLLASDLVQSTFLLLAIQGNDFSTTNKIVAFSEVFPVGEFITEWPNTKYFLESKDNAFRAEILLEKFLSVSCSYFLSSARRIAVATSRSEHIGFRHLFGAILIGEVEAIQPFLDDVQNKFPLLYTGVHEPFLAVISSQYPEDNQDAWRELIQANLQTDESPHDDFLPLLTRLDSDSADDAPEDLLDVDRDAIALAKVLCARDAAPPLAIGLFGDWGSGKTFFMRRLRMHVNTLTQTVVQEPAKEAAFCGKVAQIWFNAWHYQEANLWASMVNHVFAGLKQELRRLNPDTAEKEFNALMARLDNDRVMEKELEHTAEQVRDLREESLRLDSDIAALQTATEQFADVARPEPVMAADTALVQLQKYKKDIADIFGKPELESQLEQLVKSGQGVQDWLAQFRRQSLRNRVHQWLRFFMANRLQLVLLLGLVLAGILGSWWMMSLNNMPMMGLISVLTLLSSAAFSRFCTRFGKILHLVSRLKDGYEIAQSDAQRQLGKKRERAQKELQELQLQKQQTLAALASARLRHDELNAHYGRAGEEAFASFVFSRAASADYQNELGILNTVRRDFSRLDELLREQETNDLPKLNRIVLYIDDLDRCEPRLVVDVLQAIHLMLAFPLFMVVVGVDARWLGRALKQRYPFLHHESDADIGHTEAHQASTHDYLEKIFQIPFWLKPLDENATAGFLRGLLRDQVLKAPPPPTVDTGEVQESVGDEPSEESEDTEPGYVEQLTRQAAGASNSLRAQLLSSDALLLSEYELQFIAELGGLVGRSPRAVKRFVNLYRILKASHPDTRLASFSDEQGLCRVPLLLLAVLCGFPKGAADFFNLVSEGGDMPLGVGMPMNDGHLEPRLAEVVSALLVNHPDLTCEQARLWLGPVARFGYREWLPQRSPDSL</sequence>
<dbReference type="InterPro" id="IPR015947">
    <property type="entry name" value="PUA-like_sf"/>
</dbReference>
<accession>C5BPI1</accession>
<feature type="domain" description="KAP NTPase" evidence="5">
    <location>
        <begin position="768"/>
        <end position="976"/>
    </location>
</feature>
<dbReference type="InterPro" id="IPR052754">
    <property type="entry name" value="NTPase_KAP_P-loop"/>
</dbReference>
<evidence type="ECO:0000259" key="4">
    <source>
        <dbReference type="Pfam" id="PF01878"/>
    </source>
</evidence>
<dbReference type="Pfam" id="PF01878">
    <property type="entry name" value="EVE"/>
    <property type="match status" value="1"/>
</dbReference>
<keyword evidence="3" id="KW-0812">Transmembrane</keyword>
<feature type="compositionally biased region" description="Acidic residues" evidence="2">
    <location>
        <begin position="902"/>
        <end position="914"/>
    </location>
</feature>
<evidence type="ECO:0000256" key="3">
    <source>
        <dbReference type="SAM" id="Phobius"/>
    </source>
</evidence>
<feature type="domain" description="KAP NTPase" evidence="5">
    <location>
        <begin position="384"/>
        <end position="477"/>
    </location>
</feature>